<accession>A0A8J7I4X5</accession>
<reference evidence="1 2" key="1">
    <citation type="journal article" date="2021" name="Int. J. Syst. Evol. Microbiol.">
        <title>Amazonocrinis nigriterrae gen. nov., sp. nov., Atlanticothrix silvestris gen. nov., sp. nov. and Dendronalium phyllosphericum gen. nov., sp. nov., nostocacean cyanobacteria from Brazilian environments.</title>
        <authorList>
            <person name="Alvarenga D.O."/>
            <person name="Andreote A.P.D."/>
            <person name="Branco L.H.Z."/>
            <person name="Delbaje E."/>
            <person name="Cruz R.B."/>
            <person name="Varani A.M."/>
            <person name="Fiore M.F."/>
        </authorList>
    </citation>
    <scope>NUCLEOTIDE SEQUENCE [LARGE SCALE GENOMIC DNA]</scope>
    <source>
        <strain evidence="1 2">CENA369</strain>
    </source>
</reference>
<gene>
    <name evidence="1" type="ORF">I8752_12615</name>
</gene>
<dbReference type="AlphaFoldDB" id="A0A8J7I4X5"/>
<dbReference type="Proteomes" id="UP000662314">
    <property type="component" value="Unassembled WGS sequence"/>
</dbReference>
<evidence type="ECO:0000313" key="1">
    <source>
        <dbReference type="EMBL" id="MBH8573848.1"/>
    </source>
</evidence>
<evidence type="ECO:0000313" key="2">
    <source>
        <dbReference type="Proteomes" id="UP000662314"/>
    </source>
</evidence>
<protein>
    <submittedName>
        <fullName evidence="1">Uncharacterized protein</fullName>
    </submittedName>
</protein>
<name>A0A8J7I4X5_9NOST</name>
<organism evidence="1 2">
    <name type="scientific">Dendronalium phyllosphericum CENA369</name>
    <dbReference type="NCBI Taxonomy" id="1725256"/>
    <lineage>
        <taxon>Bacteria</taxon>
        <taxon>Bacillati</taxon>
        <taxon>Cyanobacteriota</taxon>
        <taxon>Cyanophyceae</taxon>
        <taxon>Nostocales</taxon>
        <taxon>Nostocaceae</taxon>
        <taxon>Dendronalium</taxon>
        <taxon>Dendronalium phyllosphericum</taxon>
    </lineage>
</organism>
<dbReference type="EMBL" id="JAECZA010000046">
    <property type="protein sequence ID" value="MBH8573848.1"/>
    <property type="molecule type" value="Genomic_DNA"/>
</dbReference>
<dbReference type="RefSeq" id="WP_214432667.1">
    <property type="nucleotide sequence ID" value="NZ_JAECZA010000046.1"/>
</dbReference>
<proteinExistence type="predicted"/>
<sequence>MSTSAFHRNHSDNKPGDIAQKTNIIKEKFGEVNDRLVYLFTLTNKKCELIKITNSRYSNRSIG</sequence>
<comment type="caution">
    <text evidence="1">The sequence shown here is derived from an EMBL/GenBank/DDBJ whole genome shotgun (WGS) entry which is preliminary data.</text>
</comment>
<keyword evidence="2" id="KW-1185">Reference proteome</keyword>